<feature type="region of interest" description="Disordered" evidence="1">
    <location>
        <begin position="608"/>
        <end position="653"/>
    </location>
</feature>
<gene>
    <name evidence="2" type="ORF">N7494_006052</name>
</gene>
<dbReference type="Proteomes" id="UP001220324">
    <property type="component" value="Unassembled WGS sequence"/>
</dbReference>
<accession>A0AAD6GG68</accession>
<feature type="compositionally biased region" description="Low complexity" evidence="1">
    <location>
        <begin position="610"/>
        <end position="624"/>
    </location>
</feature>
<evidence type="ECO:0000313" key="2">
    <source>
        <dbReference type="EMBL" id="KAJ5540976.1"/>
    </source>
</evidence>
<proteinExistence type="predicted"/>
<feature type="compositionally biased region" description="Polar residues" evidence="1">
    <location>
        <begin position="625"/>
        <end position="640"/>
    </location>
</feature>
<dbReference type="AlphaFoldDB" id="A0AAD6GG68"/>
<keyword evidence="3" id="KW-1185">Reference proteome</keyword>
<organism evidence="2 3">
    <name type="scientific">Penicillium frequentans</name>
    <dbReference type="NCBI Taxonomy" id="3151616"/>
    <lineage>
        <taxon>Eukaryota</taxon>
        <taxon>Fungi</taxon>
        <taxon>Dikarya</taxon>
        <taxon>Ascomycota</taxon>
        <taxon>Pezizomycotina</taxon>
        <taxon>Eurotiomycetes</taxon>
        <taxon>Eurotiomycetidae</taxon>
        <taxon>Eurotiales</taxon>
        <taxon>Aspergillaceae</taxon>
        <taxon>Penicillium</taxon>
    </lineage>
</organism>
<dbReference type="EMBL" id="JAQIZZ010000005">
    <property type="protein sequence ID" value="KAJ5540976.1"/>
    <property type="molecule type" value="Genomic_DNA"/>
</dbReference>
<evidence type="ECO:0000313" key="3">
    <source>
        <dbReference type="Proteomes" id="UP001220324"/>
    </source>
</evidence>
<evidence type="ECO:0000256" key="1">
    <source>
        <dbReference type="SAM" id="MobiDB-lite"/>
    </source>
</evidence>
<protein>
    <submittedName>
        <fullName evidence="2">Uncharacterized protein</fullName>
    </submittedName>
</protein>
<name>A0AAD6GG68_9EURO</name>
<feature type="region of interest" description="Disordered" evidence="1">
    <location>
        <begin position="698"/>
        <end position="736"/>
    </location>
</feature>
<reference evidence="2 3" key="1">
    <citation type="journal article" date="2023" name="IMA Fungus">
        <title>Comparative genomic study of the Penicillium genus elucidates a diverse pangenome and 15 lateral gene transfer events.</title>
        <authorList>
            <person name="Petersen C."/>
            <person name="Sorensen T."/>
            <person name="Nielsen M.R."/>
            <person name="Sondergaard T.E."/>
            <person name="Sorensen J.L."/>
            <person name="Fitzpatrick D.A."/>
            <person name="Frisvad J.C."/>
            <person name="Nielsen K.L."/>
        </authorList>
    </citation>
    <scope>NUCLEOTIDE SEQUENCE [LARGE SCALE GENOMIC DNA]</scope>
    <source>
        <strain evidence="2 3">IBT 35679</strain>
    </source>
</reference>
<sequence>MYSHIEYPGSTVTAVHCKAQEDLPIVDRLLEPQTIAHFLGFAISNALPNGTQPDASVIRLNKSEIPQLQANFPPNSTGLSIIDRVTSRIGSEEDSARLCLVGKNIHSLKSRLWEGIIPLSDTRWKEKQLDELGNFEYACHHITAVVAVFEYLNTPIVRKYLRDTYNLIYDHWVSADTLLNADRDRDGLPRISLAKLWTMYMTTHFEVMTQRAHAWVTMHVEGLRAPQLQGLLDHHVPPGVTAPDRLQWRFMDNLHVLLETGVKADSLIMIPMVGYKGYAELYPERIAAATALGELGVSNAERRGRAYAARMKARSHQIVYDNMRPWNCDGRGQQGPSGERYRRLALEQIQAQNEVRELMRGAARPLPKEPWISSCLASEEIGDTDKKIDFGLTVYRLTYGQSEAEWTEFVQKLEAHISNWGDGQMGSHLLKPRLKLCWVDGKEHDIAEGDVEAAKRHFHKANEDSDDNKNLRMEDNAFIVIDSASFASYTTKSYRAATSMVLAGDFSGFVLAVDADFDPKVGISRPDESPGYTGQMRVLGGLVWGDLYALFASQSALLEDLWPLAIDHPNQVYVGPTTPMQVYVWRKQNAARWILLRELVEYAKRKMGMATSSTSTSRDPSSAANASNEGPQPTSTSQAAEGSVPRPVADPDPINAQIRQVMLREFQRYLRRRDQHVPAVMVDEMLATPQGSNIDVDRLRRRVDADSERREQQQRDGIDPDYEDETGGLPPDCVPQ</sequence>
<comment type="caution">
    <text evidence="2">The sequence shown here is derived from an EMBL/GenBank/DDBJ whole genome shotgun (WGS) entry which is preliminary data.</text>
</comment>
<feature type="compositionally biased region" description="Basic and acidic residues" evidence="1">
    <location>
        <begin position="698"/>
        <end position="718"/>
    </location>
</feature>